<evidence type="ECO:0000256" key="1">
    <source>
        <dbReference type="SAM" id="MobiDB-lite"/>
    </source>
</evidence>
<evidence type="ECO:0000313" key="4">
    <source>
        <dbReference type="EMBL" id="RHF38399.1"/>
    </source>
</evidence>
<evidence type="ECO:0008006" key="6">
    <source>
        <dbReference type="Google" id="ProtNLM"/>
    </source>
</evidence>
<dbReference type="Proteomes" id="UP000283983">
    <property type="component" value="Unassembled WGS sequence"/>
</dbReference>
<proteinExistence type="predicted"/>
<reference evidence="4 5" key="1">
    <citation type="submission" date="2018-08" db="EMBL/GenBank/DDBJ databases">
        <title>A genome reference for cultivated species of the human gut microbiota.</title>
        <authorList>
            <person name="Zou Y."/>
            <person name="Xue W."/>
            <person name="Luo G."/>
        </authorList>
    </citation>
    <scope>NUCLEOTIDE SEQUENCE [LARGE SCALE GENOMIC DNA]</scope>
    <source>
        <strain evidence="4 5">AM25-33</strain>
    </source>
</reference>
<dbReference type="InterPro" id="IPR028932">
    <property type="entry name" value="TerB-C"/>
</dbReference>
<dbReference type="InterPro" id="IPR025266">
    <property type="entry name" value="TerB_N"/>
</dbReference>
<dbReference type="Pfam" id="PF13208">
    <property type="entry name" value="TerB_N"/>
    <property type="match status" value="1"/>
</dbReference>
<keyword evidence="5" id="KW-1185">Reference proteome</keyword>
<comment type="caution">
    <text evidence="4">The sequence shown here is derived from an EMBL/GenBank/DDBJ whole genome shotgun (WGS) entry which is preliminary data.</text>
</comment>
<dbReference type="Pfam" id="PF15615">
    <property type="entry name" value="TerB_C"/>
    <property type="match status" value="1"/>
</dbReference>
<organism evidence="4 5">
    <name type="scientific">Collinsella intestinalis</name>
    <dbReference type="NCBI Taxonomy" id="147207"/>
    <lineage>
        <taxon>Bacteria</taxon>
        <taxon>Bacillati</taxon>
        <taxon>Actinomycetota</taxon>
        <taxon>Coriobacteriia</taxon>
        <taxon>Coriobacteriales</taxon>
        <taxon>Coriobacteriaceae</taxon>
        <taxon>Collinsella</taxon>
    </lineage>
</organism>
<dbReference type="InParanoid" id="A0A414NF00"/>
<dbReference type="EMBL" id="QSLJ01000001">
    <property type="protein sequence ID" value="RHF38399.1"/>
    <property type="molecule type" value="Genomic_DNA"/>
</dbReference>
<feature type="domain" description="TerB N-terminal" evidence="2">
    <location>
        <begin position="72"/>
        <end position="208"/>
    </location>
</feature>
<accession>A0A414NF00</accession>
<gene>
    <name evidence="4" type="ORF">DW682_01430</name>
</gene>
<sequence length="587" mass="66233">MRPMNGGKPAARELIDRIMSSERLQSSSHFSERVYESEPILTTGRQMANYLPERYREMKAITRWEANANGGGRWLSEAELFYRQARFMEDFEDDCPYPGTFNSYFPTYNAMSDRQLRGYFTWRAAVRRGDVQESCLSFAYVYLYELICGIGITSPMDGFQKLNSFWQTYRAFSPEIDRYVHVWLQDYVVYHALPQNLLESSKTLVFDRALITLAHVEWQLRTDLADPKRQRRKKGVSAMPLPCNAASEDELFAAIDTLSTYRVTGSRLFKVEPEALRHVCCAVYVRLSEYYLKHRMYSLTESWFGGMLTTPYTMFGSAVFFDPVTHPDADYEFNEAHSYRCDRGMWTCKRFPGGLSRNAKLGQAMRAVDRMLREALGFEHPLKEQKSVPKYLMGFISDEIEAWTSWRSAHAPRHIDIDLSRLSSIRDAAAITREALLIEEEREGTGALLDAADGTTASAAVPTLEMGNSTTDERMTKQPAPVTTPEEGSGRAFAPTEDPTPEPIAGAGPTNGLSPAAAAYLRALVEGDEGAADAVIKRASVSEDILVDTINEALFELVGDTVVEYGPNGPELIDDYREDVEGFLNHE</sequence>
<dbReference type="AlphaFoldDB" id="A0A414NF00"/>
<evidence type="ECO:0000259" key="2">
    <source>
        <dbReference type="Pfam" id="PF13208"/>
    </source>
</evidence>
<dbReference type="RefSeq" id="WP_118102536.1">
    <property type="nucleotide sequence ID" value="NZ_CABJEU010000001.1"/>
</dbReference>
<name>A0A414NF00_9ACTN</name>
<evidence type="ECO:0000313" key="5">
    <source>
        <dbReference type="Proteomes" id="UP000283983"/>
    </source>
</evidence>
<protein>
    <recommendedName>
        <fullName evidence="6">TerB N-terminal domain-containing protein</fullName>
    </recommendedName>
</protein>
<feature type="domain" description="TerB-C" evidence="3">
    <location>
        <begin position="411"/>
        <end position="581"/>
    </location>
</feature>
<evidence type="ECO:0000259" key="3">
    <source>
        <dbReference type="Pfam" id="PF15615"/>
    </source>
</evidence>
<feature type="region of interest" description="Disordered" evidence="1">
    <location>
        <begin position="468"/>
        <end position="498"/>
    </location>
</feature>